<gene>
    <name evidence="1" type="ORF">PCAR00345_LOCUS28018</name>
</gene>
<accession>A0A7S4BSF2</accession>
<dbReference type="InterPro" id="IPR032675">
    <property type="entry name" value="LRR_dom_sf"/>
</dbReference>
<proteinExistence type="predicted"/>
<dbReference type="Gene3D" id="3.80.10.10">
    <property type="entry name" value="Ribonuclease Inhibitor"/>
    <property type="match status" value="1"/>
</dbReference>
<dbReference type="EMBL" id="HBIZ01043766">
    <property type="protein sequence ID" value="CAE0775384.1"/>
    <property type="molecule type" value="Transcribed_RNA"/>
</dbReference>
<evidence type="ECO:0000313" key="1">
    <source>
        <dbReference type="EMBL" id="CAE0775384.1"/>
    </source>
</evidence>
<protein>
    <submittedName>
        <fullName evidence="1">Uncharacterized protein</fullName>
    </submittedName>
</protein>
<dbReference type="SUPFAM" id="SSF52047">
    <property type="entry name" value="RNI-like"/>
    <property type="match status" value="1"/>
</dbReference>
<organism evidence="1">
    <name type="scientific">Chrysotila carterae</name>
    <name type="common">Marine alga</name>
    <name type="synonym">Syracosphaera carterae</name>
    <dbReference type="NCBI Taxonomy" id="13221"/>
    <lineage>
        <taxon>Eukaryota</taxon>
        <taxon>Haptista</taxon>
        <taxon>Haptophyta</taxon>
        <taxon>Prymnesiophyceae</taxon>
        <taxon>Isochrysidales</taxon>
        <taxon>Isochrysidaceae</taxon>
        <taxon>Chrysotila</taxon>
    </lineage>
</organism>
<name>A0A7S4BSF2_CHRCT</name>
<dbReference type="AlphaFoldDB" id="A0A7S4BSF2"/>
<reference evidence="1" key="1">
    <citation type="submission" date="2021-01" db="EMBL/GenBank/DDBJ databases">
        <authorList>
            <person name="Corre E."/>
            <person name="Pelletier E."/>
            <person name="Niang G."/>
            <person name="Scheremetjew M."/>
            <person name="Finn R."/>
            <person name="Kale V."/>
            <person name="Holt S."/>
            <person name="Cochrane G."/>
            <person name="Meng A."/>
            <person name="Brown T."/>
            <person name="Cohen L."/>
        </authorList>
    </citation>
    <scope>NUCLEOTIDE SEQUENCE</scope>
    <source>
        <strain evidence="1">CCMP645</strain>
    </source>
</reference>
<sequence length="142" mass="16519">MAPLFFQPLRAGNFILSDGGILFAKVLKVNRSLTRLDLGEVHRSECVPELVEALRVNTTMTELKFTANGQDQDQIDFLKEKMEENKKLRWNILPLILLPTNLLRLEWLPCHQRELKPRPKATLVEIPMDMREIIADFLHNFL</sequence>